<organism evidence="2 3">
    <name type="scientific">Streptomyces silvisoli</name>
    <dbReference type="NCBI Taxonomy" id="3034235"/>
    <lineage>
        <taxon>Bacteria</taxon>
        <taxon>Bacillati</taxon>
        <taxon>Actinomycetota</taxon>
        <taxon>Actinomycetes</taxon>
        <taxon>Kitasatosporales</taxon>
        <taxon>Streptomycetaceae</taxon>
        <taxon>Streptomyces</taxon>
    </lineage>
</organism>
<dbReference type="PANTHER" id="PTHR46889:SF4">
    <property type="entry name" value="TRANSPOSASE INSO FOR INSERTION SEQUENCE ELEMENT IS911B-RELATED"/>
    <property type="match status" value="1"/>
</dbReference>
<dbReference type="PANTHER" id="PTHR46889">
    <property type="entry name" value="TRANSPOSASE INSF FOR INSERTION SEQUENCE IS3B-RELATED"/>
    <property type="match status" value="1"/>
</dbReference>
<dbReference type="Pfam" id="PF13683">
    <property type="entry name" value="rve_3"/>
    <property type="match status" value="1"/>
</dbReference>
<name>A0ABT5ZX48_9ACTN</name>
<proteinExistence type="predicted"/>
<protein>
    <submittedName>
        <fullName evidence="2">Integrase core domain-containing protein</fullName>
    </submittedName>
</protein>
<dbReference type="InterPro" id="IPR036397">
    <property type="entry name" value="RNaseH_sf"/>
</dbReference>
<evidence type="ECO:0000259" key="1">
    <source>
        <dbReference type="Pfam" id="PF13683"/>
    </source>
</evidence>
<dbReference type="Gene3D" id="3.30.420.10">
    <property type="entry name" value="Ribonuclease H-like superfamily/Ribonuclease H"/>
    <property type="match status" value="1"/>
</dbReference>
<evidence type="ECO:0000313" key="2">
    <source>
        <dbReference type="EMBL" id="MDF3294403.1"/>
    </source>
</evidence>
<sequence>MCGRWGVVQSMGRVGSALDNAAAESFHSVLKVEYVHRHTFATRAEARLKTATWIADFYNTKRRHSAADGQPPAEFERIIQEARARTNQQSRAA</sequence>
<dbReference type="RefSeq" id="WP_276097200.1">
    <property type="nucleotide sequence ID" value="NZ_JARJBC010000050.1"/>
</dbReference>
<accession>A0ABT5ZX48</accession>
<comment type="caution">
    <text evidence="2">The sequence shown here is derived from an EMBL/GenBank/DDBJ whole genome shotgun (WGS) entry which is preliminary data.</text>
</comment>
<dbReference type="InterPro" id="IPR001584">
    <property type="entry name" value="Integrase_cat-core"/>
</dbReference>
<dbReference type="EMBL" id="JARJBC010000050">
    <property type="protein sequence ID" value="MDF3294403.1"/>
    <property type="molecule type" value="Genomic_DNA"/>
</dbReference>
<dbReference type="Proteomes" id="UP001216579">
    <property type="component" value="Unassembled WGS sequence"/>
</dbReference>
<feature type="domain" description="Integrase catalytic" evidence="1">
    <location>
        <begin position="6"/>
        <end position="72"/>
    </location>
</feature>
<keyword evidence="3" id="KW-1185">Reference proteome</keyword>
<dbReference type="InterPro" id="IPR050900">
    <property type="entry name" value="Transposase_IS3/IS150/IS904"/>
</dbReference>
<gene>
    <name evidence="2" type="ORF">P3G67_35490</name>
</gene>
<reference evidence="2 3" key="1">
    <citation type="submission" date="2023-03" db="EMBL/GenBank/DDBJ databases">
        <title>Draft genome sequence of Streptomyces sp. RB6PN23 isolated from peat swamp forest in Thailand.</title>
        <authorList>
            <person name="Klaysubun C."/>
            <person name="Duangmal K."/>
        </authorList>
    </citation>
    <scope>NUCLEOTIDE SEQUENCE [LARGE SCALE GENOMIC DNA]</scope>
    <source>
        <strain evidence="2 3">RB6PN23</strain>
    </source>
</reference>
<evidence type="ECO:0000313" key="3">
    <source>
        <dbReference type="Proteomes" id="UP001216579"/>
    </source>
</evidence>
<dbReference type="SUPFAM" id="SSF53098">
    <property type="entry name" value="Ribonuclease H-like"/>
    <property type="match status" value="1"/>
</dbReference>
<dbReference type="InterPro" id="IPR012337">
    <property type="entry name" value="RNaseH-like_sf"/>
</dbReference>